<gene>
    <name evidence="2" type="ORF">FC50_GL000791</name>
</gene>
<protein>
    <recommendedName>
        <fullName evidence="1">N-acetyltransferase domain-containing protein</fullName>
    </recommendedName>
</protein>
<keyword evidence="3" id="KW-1185">Reference proteome</keyword>
<evidence type="ECO:0000313" key="3">
    <source>
        <dbReference type="Proteomes" id="UP000051922"/>
    </source>
</evidence>
<dbReference type="AlphaFoldDB" id="A0A0R1U0S4"/>
<dbReference type="PATRIC" id="fig|1423783.4.peg.819"/>
<sequence>MDTPSELVATAVGRHAPILPQVEQLYVDAFPAAERVPFKRLVQSPLNGYTDKLWVFTRNDEFCGFMTTITRADLTLVGYFAMMPALRGQGNGSAALQLMRGMMPQQRIALEIEVLDPQAANYSERVRRRDFYIRNGYRMTSIQYWTYGVPFVVMVNGADISAEEYHQFYDPLVKS</sequence>
<dbReference type="InterPro" id="IPR016181">
    <property type="entry name" value="Acyl_CoA_acyltransferase"/>
</dbReference>
<evidence type="ECO:0000259" key="1">
    <source>
        <dbReference type="PROSITE" id="PS51186"/>
    </source>
</evidence>
<reference evidence="2 3" key="1">
    <citation type="journal article" date="2015" name="Genome Announc.">
        <title>Expanding the biotechnology potential of lactobacilli through comparative genomics of 213 strains and associated genera.</title>
        <authorList>
            <person name="Sun Z."/>
            <person name="Harris H.M."/>
            <person name="McCann A."/>
            <person name="Guo C."/>
            <person name="Argimon S."/>
            <person name="Zhang W."/>
            <person name="Yang X."/>
            <person name="Jeffery I.B."/>
            <person name="Cooney J.C."/>
            <person name="Kagawa T.F."/>
            <person name="Liu W."/>
            <person name="Song Y."/>
            <person name="Salvetti E."/>
            <person name="Wrobel A."/>
            <person name="Rasinkangas P."/>
            <person name="Parkhill J."/>
            <person name="Rea M.C."/>
            <person name="O'Sullivan O."/>
            <person name="Ritari J."/>
            <person name="Douillard F.P."/>
            <person name="Paul Ross R."/>
            <person name="Yang R."/>
            <person name="Briner A.E."/>
            <person name="Felis G.E."/>
            <person name="de Vos W.M."/>
            <person name="Barrangou R."/>
            <person name="Klaenhammer T.R."/>
            <person name="Caufield P.W."/>
            <person name="Cui Y."/>
            <person name="Zhang H."/>
            <person name="O'Toole P.W."/>
        </authorList>
    </citation>
    <scope>NUCLEOTIDE SEQUENCE [LARGE SCALE GENOMIC DNA]</scope>
    <source>
        <strain evidence="2 3">DSM 15945</strain>
    </source>
</reference>
<comment type="caution">
    <text evidence="2">The sequence shown here is derived from an EMBL/GenBank/DDBJ whole genome shotgun (WGS) entry which is preliminary data.</text>
</comment>
<dbReference type="GO" id="GO:0016747">
    <property type="term" value="F:acyltransferase activity, transferring groups other than amino-acyl groups"/>
    <property type="evidence" value="ECO:0007669"/>
    <property type="project" value="InterPro"/>
</dbReference>
<proteinExistence type="predicted"/>
<dbReference type="OrthoDB" id="9127144at2"/>
<evidence type="ECO:0000313" key="2">
    <source>
        <dbReference type="EMBL" id="KRL86542.1"/>
    </source>
</evidence>
<dbReference type="STRING" id="1423783.FC50_GL000791"/>
<dbReference type="SUPFAM" id="SSF55729">
    <property type="entry name" value="Acyl-CoA N-acyltransferases (Nat)"/>
    <property type="match status" value="1"/>
</dbReference>
<dbReference type="Proteomes" id="UP000051922">
    <property type="component" value="Unassembled WGS sequence"/>
</dbReference>
<accession>A0A0R1U0S4</accession>
<dbReference type="PROSITE" id="PS51186">
    <property type="entry name" value="GNAT"/>
    <property type="match status" value="1"/>
</dbReference>
<dbReference type="InterPro" id="IPR000182">
    <property type="entry name" value="GNAT_dom"/>
</dbReference>
<dbReference type="RefSeq" id="WP_054648764.1">
    <property type="nucleotide sequence ID" value="NZ_AZFJ01000044.1"/>
</dbReference>
<organism evidence="2 3">
    <name type="scientific">Lacticaseibacillus pantheris DSM 15945 = JCM 12539 = NBRC 106106</name>
    <dbReference type="NCBI Taxonomy" id="1423783"/>
    <lineage>
        <taxon>Bacteria</taxon>
        <taxon>Bacillati</taxon>
        <taxon>Bacillota</taxon>
        <taxon>Bacilli</taxon>
        <taxon>Lactobacillales</taxon>
        <taxon>Lactobacillaceae</taxon>
        <taxon>Lacticaseibacillus</taxon>
    </lineage>
</organism>
<name>A0A0R1U0S4_9LACO</name>
<dbReference type="Gene3D" id="3.40.630.30">
    <property type="match status" value="1"/>
</dbReference>
<feature type="domain" description="N-acetyltransferase" evidence="1">
    <location>
        <begin position="8"/>
        <end position="159"/>
    </location>
</feature>
<dbReference type="Pfam" id="PF00583">
    <property type="entry name" value="Acetyltransf_1"/>
    <property type="match status" value="1"/>
</dbReference>
<dbReference type="EMBL" id="AZFJ01000044">
    <property type="protein sequence ID" value="KRL86542.1"/>
    <property type="molecule type" value="Genomic_DNA"/>
</dbReference>